<proteinExistence type="predicted"/>
<sequence>MHTGGGDLASGDQDMLPEVFFVCASSNKECWAFSQLDGTDTHSLRHCNPTSMNGLSVKKSGSNTVHITPTLYLTPVQDHYAIRSVSPAPTGAQPAPKSRNVVRQENGLGWGGEGRGEWDDIVTWKWGERASERDFVLPDLRHCLVRLLRLHTEHPPPVWDLPNKRALPFGSGAKFCGNKYRPLNYALRSGTLTLRET</sequence>
<gene>
    <name evidence="1" type="ORF">EDD18DRAFT_1333021</name>
</gene>
<name>A0AA39Q395_9AGAR</name>
<dbReference type="AlphaFoldDB" id="A0AA39Q395"/>
<keyword evidence="2" id="KW-1185">Reference proteome</keyword>
<comment type="caution">
    <text evidence="1">The sequence shown here is derived from an EMBL/GenBank/DDBJ whole genome shotgun (WGS) entry which is preliminary data.</text>
</comment>
<dbReference type="EMBL" id="JAUEPU010000020">
    <property type="protein sequence ID" value="KAK0494449.1"/>
    <property type="molecule type" value="Genomic_DNA"/>
</dbReference>
<accession>A0AA39Q395</accession>
<reference evidence="1" key="1">
    <citation type="submission" date="2023-06" db="EMBL/GenBank/DDBJ databases">
        <authorList>
            <consortium name="Lawrence Berkeley National Laboratory"/>
            <person name="Ahrendt S."/>
            <person name="Sahu N."/>
            <person name="Indic B."/>
            <person name="Wong-Bajracharya J."/>
            <person name="Merenyi Z."/>
            <person name="Ke H.-M."/>
            <person name="Monk M."/>
            <person name="Kocsube S."/>
            <person name="Drula E."/>
            <person name="Lipzen A."/>
            <person name="Balint B."/>
            <person name="Henrissat B."/>
            <person name="Andreopoulos B."/>
            <person name="Martin F.M."/>
            <person name="Harder C.B."/>
            <person name="Rigling D."/>
            <person name="Ford K.L."/>
            <person name="Foster G.D."/>
            <person name="Pangilinan J."/>
            <person name="Papanicolaou A."/>
            <person name="Barry K."/>
            <person name="LaButti K."/>
            <person name="Viragh M."/>
            <person name="Koriabine M."/>
            <person name="Yan M."/>
            <person name="Riley R."/>
            <person name="Champramary S."/>
            <person name="Plett K.L."/>
            <person name="Tsai I.J."/>
            <person name="Slot J."/>
            <person name="Sipos G."/>
            <person name="Plett J."/>
            <person name="Nagy L.G."/>
            <person name="Grigoriev I.V."/>
        </authorList>
    </citation>
    <scope>NUCLEOTIDE SEQUENCE</scope>
    <source>
        <strain evidence="1">HWK02</strain>
    </source>
</reference>
<evidence type="ECO:0000313" key="2">
    <source>
        <dbReference type="Proteomes" id="UP001175228"/>
    </source>
</evidence>
<protein>
    <submittedName>
        <fullName evidence="1">Uncharacterized protein</fullName>
    </submittedName>
</protein>
<dbReference type="Proteomes" id="UP001175228">
    <property type="component" value="Unassembled WGS sequence"/>
</dbReference>
<evidence type="ECO:0000313" key="1">
    <source>
        <dbReference type="EMBL" id="KAK0494449.1"/>
    </source>
</evidence>
<organism evidence="1 2">
    <name type="scientific">Armillaria luteobubalina</name>
    <dbReference type="NCBI Taxonomy" id="153913"/>
    <lineage>
        <taxon>Eukaryota</taxon>
        <taxon>Fungi</taxon>
        <taxon>Dikarya</taxon>
        <taxon>Basidiomycota</taxon>
        <taxon>Agaricomycotina</taxon>
        <taxon>Agaricomycetes</taxon>
        <taxon>Agaricomycetidae</taxon>
        <taxon>Agaricales</taxon>
        <taxon>Marasmiineae</taxon>
        <taxon>Physalacriaceae</taxon>
        <taxon>Armillaria</taxon>
    </lineage>
</organism>